<reference evidence="1 2" key="1">
    <citation type="journal article" date="2018" name="New Phytol.">
        <title>Phylogenomics of Endogonaceae and evolution of mycorrhizas within Mucoromycota.</title>
        <authorList>
            <person name="Chang Y."/>
            <person name="Desiro A."/>
            <person name="Na H."/>
            <person name="Sandor L."/>
            <person name="Lipzen A."/>
            <person name="Clum A."/>
            <person name="Barry K."/>
            <person name="Grigoriev I.V."/>
            <person name="Martin F.M."/>
            <person name="Stajich J.E."/>
            <person name="Smith M.E."/>
            <person name="Bonito G."/>
            <person name="Spatafora J.W."/>
        </authorList>
    </citation>
    <scope>NUCLEOTIDE SEQUENCE [LARGE SCALE GENOMIC DNA]</scope>
    <source>
        <strain evidence="1 2">GMNB39</strain>
    </source>
</reference>
<organism evidence="1 2">
    <name type="scientific">Jimgerdemannia flammicorona</name>
    <dbReference type="NCBI Taxonomy" id="994334"/>
    <lineage>
        <taxon>Eukaryota</taxon>
        <taxon>Fungi</taxon>
        <taxon>Fungi incertae sedis</taxon>
        <taxon>Mucoromycota</taxon>
        <taxon>Mucoromycotina</taxon>
        <taxon>Endogonomycetes</taxon>
        <taxon>Endogonales</taxon>
        <taxon>Endogonaceae</taxon>
        <taxon>Jimgerdemannia</taxon>
    </lineage>
</organism>
<sequence>MILNAFRGTTFTDKEKAVAARIVNFLRPFVQQRGDDNQLPAPHILTRAPLAALANTIATIVGFRSLARKLSPASSNDPRSLPLTAAGIYDVVTPKPFNGWVQ</sequence>
<protein>
    <submittedName>
        <fullName evidence="1">Uncharacterized protein</fullName>
    </submittedName>
</protein>
<evidence type="ECO:0000313" key="1">
    <source>
        <dbReference type="EMBL" id="RUO96072.1"/>
    </source>
</evidence>
<proteinExistence type="predicted"/>
<evidence type="ECO:0000313" key="2">
    <source>
        <dbReference type="Proteomes" id="UP000268093"/>
    </source>
</evidence>
<gene>
    <name evidence="1" type="ORF">BC936DRAFT_142675</name>
</gene>
<dbReference type="OrthoDB" id="2432873at2759"/>
<dbReference type="EMBL" id="RBNI01023551">
    <property type="protein sequence ID" value="RUO96072.1"/>
    <property type="molecule type" value="Genomic_DNA"/>
</dbReference>
<keyword evidence="2" id="KW-1185">Reference proteome</keyword>
<accession>A0A433A001</accession>
<comment type="caution">
    <text evidence="1">The sequence shown here is derived from an EMBL/GenBank/DDBJ whole genome shotgun (WGS) entry which is preliminary data.</text>
</comment>
<name>A0A433A001_9FUNG</name>
<dbReference type="AlphaFoldDB" id="A0A433A001"/>
<dbReference type="Proteomes" id="UP000268093">
    <property type="component" value="Unassembled WGS sequence"/>
</dbReference>